<dbReference type="GeneID" id="129330359"/>
<protein>
    <submittedName>
        <fullName evidence="3">Maestro heat-like repeat-containing protein family member 7</fullName>
    </submittedName>
</protein>
<dbReference type="Proteomes" id="UP001190640">
    <property type="component" value="Chromosome 5"/>
</dbReference>
<evidence type="ECO:0000313" key="3">
    <source>
        <dbReference type="RefSeq" id="XP_054836364.1"/>
    </source>
</evidence>
<dbReference type="PANTHER" id="PTHR23120">
    <property type="entry name" value="MAESTRO-RELATED HEAT DOMAIN-CONTAINING"/>
    <property type="match status" value="1"/>
</dbReference>
<dbReference type="InterPro" id="IPR048465">
    <property type="entry name" value="Maestro-like_HEAT"/>
</dbReference>
<dbReference type="GO" id="GO:0005737">
    <property type="term" value="C:cytoplasm"/>
    <property type="evidence" value="ECO:0007669"/>
    <property type="project" value="TreeGrafter"/>
</dbReference>
<dbReference type="Pfam" id="PF21047">
    <property type="entry name" value="HEAT_Maestro"/>
    <property type="match status" value="1"/>
</dbReference>
<dbReference type="KEGG" id="emc:129330359"/>
<accession>A0AA97JG28</accession>
<proteinExistence type="predicted"/>
<sequence>MPREKLDFYDPTRPCQNIARVIKVNITKVIKEFGPFLTSRQMTELLLTALLYLRETRISSIVTSYTITHVILENYKHKLHKQVPEIVHKIYQQLGSIHQFQGRQIMLTVVSSLAHSYMAEVCSALLRCPFPMDRFAADMWCALTKMSSNFDLVVLMNILLKKLQVNPKVTENDIIPLAIPVLG</sequence>
<feature type="domain" description="Maestro-like HEAT-repeats" evidence="1">
    <location>
        <begin position="4"/>
        <end position="149"/>
    </location>
</feature>
<keyword evidence="2" id="KW-1185">Reference proteome</keyword>
<organism evidence="2 3">
    <name type="scientific">Eublepharis macularius</name>
    <name type="common">Leopard gecko</name>
    <name type="synonym">Cyrtodactylus macularius</name>
    <dbReference type="NCBI Taxonomy" id="481883"/>
    <lineage>
        <taxon>Eukaryota</taxon>
        <taxon>Metazoa</taxon>
        <taxon>Chordata</taxon>
        <taxon>Craniata</taxon>
        <taxon>Vertebrata</taxon>
        <taxon>Euteleostomi</taxon>
        <taxon>Lepidosauria</taxon>
        <taxon>Squamata</taxon>
        <taxon>Bifurcata</taxon>
        <taxon>Gekkota</taxon>
        <taxon>Eublepharidae</taxon>
        <taxon>Eublepharinae</taxon>
        <taxon>Eublepharis</taxon>
    </lineage>
</organism>
<evidence type="ECO:0000259" key="1">
    <source>
        <dbReference type="Pfam" id="PF21047"/>
    </source>
</evidence>
<gene>
    <name evidence="3" type="primary">LOC129330359</name>
</gene>
<dbReference type="AlphaFoldDB" id="A0AA97JG28"/>
<dbReference type="InterPro" id="IPR045206">
    <property type="entry name" value="Maestro_heat-like_prot"/>
</dbReference>
<name>A0AA97JG28_EUBMA</name>
<dbReference type="RefSeq" id="XP_054836364.1">
    <property type="nucleotide sequence ID" value="XM_054980389.1"/>
</dbReference>
<dbReference type="PANTHER" id="PTHR23120:SF42">
    <property type="entry name" value="MAESTRO HEAT-LIKE REPEAT FAMILY MEMBER 3"/>
    <property type="match status" value="1"/>
</dbReference>
<evidence type="ECO:0000313" key="2">
    <source>
        <dbReference type="Proteomes" id="UP001190640"/>
    </source>
</evidence>
<reference evidence="3" key="1">
    <citation type="submission" date="2025-08" db="UniProtKB">
        <authorList>
            <consortium name="RefSeq"/>
        </authorList>
    </citation>
    <scope>IDENTIFICATION</scope>
    <source>
        <tissue evidence="3">Blood</tissue>
    </source>
</reference>